<accession>A0A2I2GKN6</accession>
<dbReference type="GO" id="GO:0000287">
    <property type="term" value="F:magnesium ion binding"/>
    <property type="evidence" value="ECO:0007669"/>
    <property type="project" value="TreeGrafter"/>
</dbReference>
<evidence type="ECO:0000256" key="6">
    <source>
        <dbReference type="SAM" id="Phobius"/>
    </source>
</evidence>
<evidence type="ECO:0000256" key="1">
    <source>
        <dbReference type="ARBA" id="ARBA00004651"/>
    </source>
</evidence>
<dbReference type="InterPro" id="IPR002523">
    <property type="entry name" value="MgTranspt_CorA/ZnTranspt_ZntB"/>
</dbReference>
<sequence length="384" mass="44602">MVERIFDHLRATKSNQMGRPLPSSVDEMSKFIVNFCINFIDTVSWKDSLPDDLASPQSSERSSKSMREIFSETVNNKAVEEKDLFVSFKKKMHRGRKTFEAKRDKTKTGKIKKDEIRQDEIRQDESKKDESKTGSKPKDGHHERQKQSEEVIKSDDTETDDDWEPISKAADLLDEVKDIRDELTILKAILTQQDNIWTDVHKSPNNPKSERRPHYMLTEINEMIEIIDNIKSSVNEILNLEQNGTSLREAFESVQQGRTLMVFTVITIVFTPMSFLSSLFALNVTSFQHDSKGELAYKPSWIFPMLFCISLAITFPLAYLAFYLDNVKQLWKKAIGKVYQQLPETLKDPKIELKRVQTKWDNVESRFRREKKDEEKPPIGDENA</sequence>
<feature type="region of interest" description="Disordered" evidence="5">
    <location>
        <begin position="96"/>
        <end position="163"/>
    </location>
</feature>
<dbReference type="VEuPathDB" id="FungiDB:P170DRAFT_130060"/>
<dbReference type="PANTHER" id="PTHR46494">
    <property type="entry name" value="CORA FAMILY METAL ION TRANSPORTER (EUROFUNG)"/>
    <property type="match status" value="1"/>
</dbReference>
<comment type="caution">
    <text evidence="7">The sequence shown here is derived from an EMBL/GenBank/DDBJ whole genome shotgun (WGS) entry which is preliminary data.</text>
</comment>
<proteinExistence type="predicted"/>
<dbReference type="GeneID" id="36550104"/>
<dbReference type="GO" id="GO:0015087">
    <property type="term" value="F:cobalt ion transmembrane transporter activity"/>
    <property type="evidence" value="ECO:0007669"/>
    <property type="project" value="TreeGrafter"/>
</dbReference>
<dbReference type="OrthoDB" id="4483578at2759"/>
<protein>
    <recommendedName>
        <fullName evidence="9">Ankyrin repeat protein</fullName>
    </recommendedName>
</protein>
<comment type="subcellular location">
    <subcellularLocation>
        <location evidence="1">Cell membrane</location>
        <topology evidence="1">Multi-pass membrane protein</topology>
    </subcellularLocation>
</comment>
<evidence type="ECO:0000256" key="5">
    <source>
        <dbReference type="SAM" id="MobiDB-lite"/>
    </source>
</evidence>
<dbReference type="InterPro" id="IPR045863">
    <property type="entry name" value="CorA_TM1_TM2"/>
</dbReference>
<dbReference type="EMBL" id="MSFO01000002">
    <property type="protein sequence ID" value="PLB53435.1"/>
    <property type="molecule type" value="Genomic_DNA"/>
</dbReference>
<feature type="region of interest" description="Disordered" evidence="5">
    <location>
        <begin position="365"/>
        <end position="384"/>
    </location>
</feature>
<evidence type="ECO:0000256" key="2">
    <source>
        <dbReference type="ARBA" id="ARBA00022692"/>
    </source>
</evidence>
<feature type="transmembrane region" description="Helical" evidence="6">
    <location>
        <begin position="260"/>
        <end position="281"/>
    </location>
</feature>
<keyword evidence="4 6" id="KW-0472">Membrane</keyword>
<keyword evidence="3 6" id="KW-1133">Transmembrane helix</keyword>
<dbReference type="AlphaFoldDB" id="A0A2I2GKN6"/>
<dbReference type="PANTHER" id="PTHR46494:SF1">
    <property type="entry name" value="CORA FAMILY METAL ION TRANSPORTER (EUROFUNG)"/>
    <property type="match status" value="1"/>
</dbReference>
<feature type="transmembrane region" description="Helical" evidence="6">
    <location>
        <begin position="301"/>
        <end position="324"/>
    </location>
</feature>
<evidence type="ECO:0000256" key="3">
    <source>
        <dbReference type="ARBA" id="ARBA00022989"/>
    </source>
</evidence>
<dbReference type="GO" id="GO:0015095">
    <property type="term" value="F:magnesium ion transmembrane transporter activity"/>
    <property type="evidence" value="ECO:0007669"/>
    <property type="project" value="TreeGrafter"/>
</dbReference>
<dbReference type="Proteomes" id="UP000234275">
    <property type="component" value="Unassembled WGS sequence"/>
</dbReference>
<reference evidence="7 8" key="1">
    <citation type="submission" date="2016-12" db="EMBL/GenBank/DDBJ databases">
        <title>The genomes of Aspergillus section Nigri reveals drivers in fungal speciation.</title>
        <authorList>
            <consortium name="DOE Joint Genome Institute"/>
            <person name="Vesth T.C."/>
            <person name="Nybo J."/>
            <person name="Theobald S."/>
            <person name="Brandl J."/>
            <person name="Frisvad J.C."/>
            <person name="Nielsen K.F."/>
            <person name="Lyhne E.K."/>
            <person name="Kogle M.E."/>
            <person name="Kuo A."/>
            <person name="Riley R."/>
            <person name="Clum A."/>
            <person name="Nolan M."/>
            <person name="Lipzen A."/>
            <person name="Salamov A."/>
            <person name="Henrissat B."/>
            <person name="Wiebenga A."/>
            <person name="De Vries R.P."/>
            <person name="Grigoriev I.V."/>
            <person name="Mortensen U.H."/>
            <person name="Andersen M.R."/>
            <person name="Baker S.E."/>
        </authorList>
    </citation>
    <scope>NUCLEOTIDE SEQUENCE [LARGE SCALE GENOMIC DNA]</scope>
    <source>
        <strain evidence="7 8">IBT 23096</strain>
    </source>
</reference>
<dbReference type="Pfam" id="PF01544">
    <property type="entry name" value="CorA"/>
    <property type="match status" value="1"/>
</dbReference>
<keyword evidence="8" id="KW-1185">Reference proteome</keyword>
<evidence type="ECO:0000256" key="4">
    <source>
        <dbReference type="ARBA" id="ARBA00023136"/>
    </source>
</evidence>
<feature type="compositionally biased region" description="Basic and acidic residues" evidence="5">
    <location>
        <begin position="97"/>
        <end position="156"/>
    </location>
</feature>
<name>A0A2I2GKN6_9EURO</name>
<dbReference type="Gene3D" id="1.20.58.340">
    <property type="entry name" value="Magnesium transport protein CorA, transmembrane region"/>
    <property type="match status" value="1"/>
</dbReference>
<dbReference type="GO" id="GO:0005886">
    <property type="term" value="C:plasma membrane"/>
    <property type="evidence" value="ECO:0007669"/>
    <property type="project" value="UniProtKB-SubCell"/>
</dbReference>
<dbReference type="SUPFAM" id="SSF144083">
    <property type="entry name" value="Magnesium transport protein CorA, transmembrane region"/>
    <property type="match status" value="1"/>
</dbReference>
<dbReference type="GO" id="GO:0050897">
    <property type="term" value="F:cobalt ion binding"/>
    <property type="evidence" value="ECO:0007669"/>
    <property type="project" value="TreeGrafter"/>
</dbReference>
<keyword evidence="2 6" id="KW-0812">Transmembrane</keyword>
<evidence type="ECO:0000313" key="8">
    <source>
        <dbReference type="Proteomes" id="UP000234275"/>
    </source>
</evidence>
<gene>
    <name evidence="7" type="ORF">P170DRAFT_130060</name>
</gene>
<evidence type="ECO:0000313" key="7">
    <source>
        <dbReference type="EMBL" id="PLB53435.1"/>
    </source>
</evidence>
<dbReference type="RefSeq" id="XP_024708737.1">
    <property type="nucleotide sequence ID" value="XM_024842409.1"/>
</dbReference>
<organism evidence="7 8">
    <name type="scientific">Aspergillus steynii IBT 23096</name>
    <dbReference type="NCBI Taxonomy" id="1392250"/>
    <lineage>
        <taxon>Eukaryota</taxon>
        <taxon>Fungi</taxon>
        <taxon>Dikarya</taxon>
        <taxon>Ascomycota</taxon>
        <taxon>Pezizomycotina</taxon>
        <taxon>Eurotiomycetes</taxon>
        <taxon>Eurotiomycetidae</taxon>
        <taxon>Eurotiales</taxon>
        <taxon>Aspergillaceae</taxon>
        <taxon>Aspergillus</taxon>
        <taxon>Aspergillus subgen. Circumdati</taxon>
    </lineage>
</organism>
<evidence type="ECO:0008006" key="9">
    <source>
        <dbReference type="Google" id="ProtNLM"/>
    </source>
</evidence>
<dbReference type="STRING" id="1392250.A0A2I2GKN6"/>